<name>A0A3N0E8G7_SINP1</name>
<organism evidence="1 2">
    <name type="scientific">Sinomicrobium pectinilyticum</name>
    <dbReference type="NCBI Taxonomy" id="1084421"/>
    <lineage>
        <taxon>Bacteria</taxon>
        <taxon>Pseudomonadati</taxon>
        <taxon>Bacteroidota</taxon>
        <taxon>Flavobacteriia</taxon>
        <taxon>Flavobacteriales</taxon>
        <taxon>Flavobacteriaceae</taxon>
        <taxon>Sinomicrobium</taxon>
    </lineage>
</organism>
<dbReference type="RefSeq" id="WP_123216726.1">
    <property type="nucleotide sequence ID" value="NZ_RJTM01000099.1"/>
</dbReference>
<comment type="caution">
    <text evidence="1">The sequence shown here is derived from an EMBL/GenBank/DDBJ whole genome shotgun (WGS) entry which is preliminary data.</text>
</comment>
<evidence type="ECO:0000313" key="2">
    <source>
        <dbReference type="Proteomes" id="UP000267469"/>
    </source>
</evidence>
<dbReference type="EMBL" id="RJTM01000099">
    <property type="protein sequence ID" value="RNL84136.1"/>
    <property type="molecule type" value="Genomic_DNA"/>
</dbReference>
<dbReference type="OrthoDB" id="1437325at2"/>
<dbReference type="Gene3D" id="3.40.30.10">
    <property type="entry name" value="Glutaredoxin"/>
    <property type="match status" value="1"/>
</dbReference>
<dbReference type="AlphaFoldDB" id="A0A3N0E8G7"/>
<dbReference type="Proteomes" id="UP000267469">
    <property type="component" value="Unassembled WGS sequence"/>
</dbReference>
<sequence>MKKYIVLGVLFILPIIAYLFFASGVNNFVKLPVLTEGVEEVSDFHSLNGDTVRLKGKITVLGFLGKHPEKMKGNAFNINQKIYKRFYKFSDFQFVMILPEGMQKEAEELKRELSPLTDMVNWKFLFGKDRDIEELFHSLQSNAALDEDMSTPLVFIVDRERNLRGRKKDEDSGRVLYGFDATSVAELNDKMIDDIKILLAEYRLELKKNNTTNKRNSYLKKLK</sequence>
<evidence type="ECO:0000313" key="1">
    <source>
        <dbReference type="EMBL" id="RNL84136.1"/>
    </source>
</evidence>
<keyword evidence="2" id="KW-1185">Reference proteome</keyword>
<reference evidence="1 2" key="1">
    <citation type="submission" date="2018-10" db="EMBL/GenBank/DDBJ databases">
        <title>Sinomicrobium pectinilyticum sp. nov., a pectinase-producing bacterium isolated from alkaline and saline soil, and emended description of the genus Sinomicrobium.</title>
        <authorList>
            <person name="Cheng B."/>
            <person name="Li C."/>
            <person name="Lai Q."/>
            <person name="Du M."/>
            <person name="Shao Z."/>
            <person name="Xu P."/>
            <person name="Yang C."/>
        </authorList>
    </citation>
    <scope>NUCLEOTIDE SEQUENCE [LARGE SCALE GENOMIC DNA]</scope>
    <source>
        <strain evidence="1 2">5DNS001</strain>
    </source>
</reference>
<proteinExistence type="predicted"/>
<gene>
    <name evidence="1" type="ORF">ED312_14135</name>
</gene>
<protein>
    <submittedName>
        <fullName evidence="1">Uncharacterized protein</fullName>
    </submittedName>
</protein>
<accession>A0A3N0E8G7</accession>